<dbReference type="InterPro" id="IPR018501">
    <property type="entry name" value="DDT_dom"/>
</dbReference>
<evidence type="ECO:0000259" key="7">
    <source>
        <dbReference type="PROSITE" id="PS51136"/>
    </source>
</evidence>
<evidence type="ECO:0000256" key="2">
    <source>
        <dbReference type="ARBA" id="ARBA00023054"/>
    </source>
</evidence>
<feature type="domain" description="DDT" evidence="6">
    <location>
        <begin position="385"/>
        <end position="448"/>
    </location>
</feature>
<feature type="region of interest" description="Disordered" evidence="5">
    <location>
        <begin position="648"/>
        <end position="747"/>
    </location>
</feature>
<feature type="compositionally biased region" description="Basic and acidic residues" evidence="5">
    <location>
        <begin position="717"/>
        <end position="738"/>
    </location>
</feature>
<dbReference type="InterPro" id="IPR013136">
    <property type="entry name" value="WSTF_Acf1_Cbp146"/>
</dbReference>
<feature type="region of interest" description="Disordered" evidence="5">
    <location>
        <begin position="929"/>
        <end position="948"/>
    </location>
</feature>
<dbReference type="Pfam" id="PF15613">
    <property type="entry name" value="WSD"/>
    <property type="match status" value="1"/>
</dbReference>
<protein>
    <recommendedName>
        <fullName evidence="10">DDT domain-containing protein</fullName>
    </recommendedName>
</protein>
<feature type="compositionally biased region" description="Basic and acidic residues" evidence="5">
    <location>
        <begin position="648"/>
        <end position="680"/>
    </location>
</feature>
<feature type="compositionally biased region" description="Basic and acidic residues" evidence="5">
    <location>
        <begin position="983"/>
        <end position="993"/>
    </location>
</feature>
<evidence type="ECO:0000313" key="8">
    <source>
        <dbReference type="EMBL" id="OKL57619.1"/>
    </source>
</evidence>
<feature type="compositionally biased region" description="Acidic residues" evidence="5">
    <location>
        <begin position="691"/>
        <end position="706"/>
    </location>
</feature>
<dbReference type="EMBL" id="LFMY01000011">
    <property type="protein sequence ID" value="OKL57619.1"/>
    <property type="molecule type" value="Genomic_DNA"/>
</dbReference>
<dbReference type="GO" id="GO:0005634">
    <property type="term" value="C:nucleus"/>
    <property type="evidence" value="ECO:0007669"/>
    <property type="project" value="UniProtKB-SubCell"/>
</dbReference>
<comment type="caution">
    <text evidence="8">The sequence shown here is derived from an EMBL/GenBank/DDBJ whole genome shotgun (WGS) entry which is preliminary data.</text>
</comment>
<dbReference type="InterPro" id="IPR028942">
    <property type="entry name" value="WHIM1_dom"/>
</dbReference>
<dbReference type="Pfam" id="PF15612">
    <property type="entry name" value="WHIM1"/>
    <property type="match status" value="1"/>
</dbReference>
<keyword evidence="2" id="KW-0175">Coiled coil</keyword>
<keyword evidence="3 4" id="KW-0539">Nucleus</keyword>
<feature type="region of interest" description="Disordered" evidence="5">
    <location>
        <begin position="981"/>
        <end position="1010"/>
    </location>
</feature>
<dbReference type="GeneID" id="31006734"/>
<accession>A0A225APT8</accession>
<feature type="compositionally biased region" description="Acidic residues" evidence="5">
    <location>
        <begin position="464"/>
        <end position="480"/>
    </location>
</feature>
<dbReference type="OrthoDB" id="332390at2759"/>
<evidence type="ECO:0000256" key="4">
    <source>
        <dbReference type="PROSITE-ProRule" id="PRU00475"/>
    </source>
</evidence>
<comment type="subcellular location">
    <subcellularLocation>
        <location evidence="1 4">Nucleus</location>
    </subcellularLocation>
</comment>
<dbReference type="GO" id="GO:0000781">
    <property type="term" value="C:chromosome, telomeric region"/>
    <property type="evidence" value="ECO:0007669"/>
    <property type="project" value="GOC"/>
</dbReference>
<gene>
    <name evidence="8" type="ORF">UA08_06978</name>
</gene>
<organism evidence="8 9">
    <name type="scientific">Talaromyces atroroseus</name>
    <dbReference type="NCBI Taxonomy" id="1441469"/>
    <lineage>
        <taxon>Eukaryota</taxon>
        <taxon>Fungi</taxon>
        <taxon>Dikarya</taxon>
        <taxon>Ascomycota</taxon>
        <taxon>Pezizomycotina</taxon>
        <taxon>Eurotiomycetes</taxon>
        <taxon>Eurotiomycetidae</taxon>
        <taxon>Eurotiales</taxon>
        <taxon>Trichocomaceae</taxon>
        <taxon>Talaromyces</taxon>
        <taxon>Talaromyces sect. Trachyspermi</taxon>
    </lineage>
</organism>
<evidence type="ECO:0000313" key="9">
    <source>
        <dbReference type="Proteomes" id="UP000214365"/>
    </source>
</evidence>
<dbReference type="Pfam" id="PF02791">
    <property type="entry name" value="DDT"/>
    <property type="match status" value="1"/>
</dbReference>
<reference evidence="8 9" key="1">
    <citation type="submission" date="2015-06" db="EMBL/GenBank/DDBJ databases">
        <title>Talaromyces atroroseus IBT 11181 draft genome.</title>
        <authorList>
            <person name="Rasmussen K.B."/>
            <person name="Rasmussen S."/>
            <person name="Petersen B."/>
            <person name="Sicheritz-Ponten T."/>
            <person name="Mortensen U.H."/>
            <person name="Thrane U."/>
        </authorList>
    </citation>
    <scope>NUCLEOTIDE SEQUENCE [LARGE SCALE GENOMIC DNA]</scope>
    <source>
        <strain evidence="8 9">IBT 11181</strain>
    </source>
</reference>
<keyword evidence="9" id="KW-1185">Reference proteome</keyword>
<dbReference type="PANTHER" id="PTHR32075">
    <property type="entry name" value="ISWI CHROMATIN-REMODELING COMPLEX SUBUNIT YPL216W-RELATED"/>
    <property type="match status" value="1"/>
</dbReference>
<dbReference type="PROSITE" id="PS51136">
    <property type="entry name" value="WAC"/>
    <property type="match status" value="1"/>
</dbReference>
<evidence type="ECO:0008006" key="10">
    <source>
        <dbReference type="Google" id="ProtNLM"/>
    </source>
</evidence>
<proteinExistence type="predicted"/>
<sequence length="1010" mass="116824">MVLFKRKPVQYLPRPAIEDDSSEVWVIPETNEVFTNYESYLHRRDFYKQRRFICEITGHSGLTFFEALQSEMAESRELNSAFPEALKEPILRRVQFSTVSRVDHLVDEIFEEFKQDFYPGEQVTTVLEDNTRLHGIIRDKMNFPRQYYPDGGVKSEAYARYLVRILDRPNEEALLDQDHITRDRKTFSKQMLRAFIKNNTTRESWNGAPWLVKPIIAEEYKIETEVPKHLQYGARVAEKKAMKKADQEGHFGFFSSKKLPELKPATGNAPKTKLTPQELARNKAEQFLEYQRSLNGDPSFLVSKQPGAGLARHVKDTDVDKTLPAVPAVVVKTELPPVPIIKYPIEDLDVKYDPTRTIRPKLKSGVDSITDISHDSDLLQDEITPESAGHFLETWNTLNVYCEVYQLDSFTFDDFVKAFRFSSKEIDCELFVEVHCAILKKLVNGINDDGGAIQVSLPDLPQESSDESDSEEEAEEEPTPEPEPVVTRMTTRSSLAKAEAANLQSQLDSGTGGDSGKPHVHRAHELFERYDWIDRLRKRDFRNGGWESIMAGLLNQLSVQPKMEKVCDEILKHLTPLDIEPTQESVGAQYATLNVNLRIRALQIICMLSLETKAIRNYLEECSNQMTEFRKEKIEHQRARKSALEELRKLHVERKENEPESERGDKNRENDKPGNERSMDETLDSSVLAENMEEDVDTDEVMDTEDDNPRGPSLRGGMDRIMERKRRRDAERERREQLAKQPKGSKQYQRILKKIDEVEAKIAALEDEIAVVDNDLREADCPRTRCLGKDRFCNRYWWFERNGMPYEGLPNSSTADAKYANGRLWVQGPDDMEREGFLEPPESLKKIYVKEHRVSPAERKSREEGGTSLPNAHHWAYYDEPGQFDDLLKWLDIRGVREIRLRKELQLQRDYIVKHMEYRREYLSQTTERAESEDVPAKRMSTRTKANVDDGKHRCLRWKNTTALSENGHLHVDAARLTKRAKRATDEPKELKAANKQGKPLSRQGSRYKF</sequence>
<dbReference type="GO" id="GO:0000785">
    <property type="term" value="C:chromatin"/>
    <property type="evidence" value="ECO:0007669"/>
    <property type="project" value="UniProtKB-ARBA"/>
</dbReference>
<feature type="domain" description="WAC" evidence="7">
    <location>
        <begin position="22"/>
        <end position="130"/>
    </location>
</feature>
<dbReference type="RefSeq" id="XP_020117740.1">
    <property type="nucleotide sequence ID" value="XM_020262303.1"/>
</dbReference>
<dbReference type="PANTHER" id="PTHR32075:SF6">
    <property type="entry name" value="ISWI CHROMATIN-REMODELING COMPLEX SUBUNIT YPL216W-RELATED"/>
    <property type="match status" value="1"/>
</dbReference>
<feature type="region of interest" description="Disordered" evidence="5">
    <location>
        <begin position="453"/>
        <end position="519"/>
    </location>
</feature>
<evidence type="ECO:0000256" key="5">
    <source>
        <dbReference type="SAM" id="MobiDB-lite"/>
    </source>
</evidence>
<dbReference type="AlphaFoldDB" id="A0A225APT8"/>
<dbReference type="InterPro" id="IPR028941">
    <property type="entry name" value="WHIM2_dom"/>
</dbReference>
<name>A0A225APT8_TALAT</name>
<dbReference type="GO" id="GO:0031509">
    <property type="term" value="P:subtelomeric heterochromatin formation"/>
    <property type="evidence" value="ECO:0007669"/>
    <property type="project" value="TreeGrafter"/>
</dbReference>
<evidence type="ECO:0000256" key="1">
    <source>
        <dbReference type="ARBA" id="ARBA00004123"/>
    </source>
</evidence>
<evidence type="ECO:0000256" key="3">
    <source>
        <dbReference type="ARBA" id="ARBA00023242"/>
    </source>
</evidence>
<dbReference type="PROSITE" id="PS50827">
    <property type="entry name" value="DDT"/>
    <property type="match status" value="1"/>
</dbReference>
<dbReference type="STRING" id="1441469.A0A225APT8"/>
<dbReference type="Pfam" id="PF10537">
    <property type="entry name" value="WAC_Acf1_DNA_bd"/>
    <property type="match status" value="1"/>
</dbReference>
<evidence type="ECO:0000259" key="6">
    <source>
        <dbReference type="PROSITE" id="PS50827"/>
    </source>
</evidence>
<dbReference type="Proteomes" id="UP000214365">
    <property type="component" value="Unassembled WGS sequence"/>
</dbReference>